<name>X1LID8_9ZZZZ</name>
<dbReference type="AlphaFoldDB" id="X1LID8"/>
<dbReference type="EMBL" id="BARV01022295">
    <property type="protein sequence ID" value="GAI19117.1"/>
    <property type="molecule type" value="Genomic_DNA"/>
</dbReference>
<proteinExistence type="predicted"/>
<reference evidence="1" key="1">
    <citation type="journal article" date="2014" name="Front. Microbiol.">
        <title>High frequency of phylogenetically diverse reductive dehalogenase-homologous genes in deep subseafloor sedimentary metagenomes.</title>
        <authorList>
            <person name="Kawai M."/>
            <person name="Futagami T."/>
            <person name="Toyoda A."/>
            <person name="Takaki Y."/>
            <person name="Nishi S."/>
            <person name="Hori S."/>
            <person name="Arai W."/>
            <person name="Tsubouchi T."/>
            <person name="Morono Y."/>
            <person name="Uchiyama I."/>
            <person name="Ito T."/>
            <person name="Fujiyama A."/>
            <person name="Inagaki F."/>
            <person name="Takami H."/>
        </authorList>
    </citation>
    <scope>NUCLEOTIDE SEQUENCE</scope>
    <source>
        <strain evidence="1">Expedition CK06-06</strain>
    </source>
</reference>
<gene>
    <name evidence="1" type="ORF">S06H3_36777</name>
</gene>
<evidence type="ECO:0000313" key="1">
    <source>
        <dbReference type="EMBL" id="GAI19117.1"/>
    </source>
</evidence>
<protein>
    <submittedName>
        <fullName evidence="1">Uncharacterized protein</fullName>
    </submittedName>
</protein>
<sequence>MPIVPRRIGVGVVAIDEDAKRTYYVRDSDFPDWKYVSDKINPRLGELIMSKTVQLNAVSCRDVERDDDKYEPCRLLFPR</sequence>
<accession>X1LID8</accession>
<comment type="caution">
    <text evidence="1">The sequence shown here is derived from an EMBL/GenBank/DDBJ whole genome shotgun (WGS) entry which is preliminary data.</text>
</comment>
<organism evidence="1">
    <name type="scientific">marine sediment metagenome</name>
    <dbReference type="NCBI Taxonomy" id="412755"/>
    <lineage>
        <taxon>unclassified sequences</taxon>
        <taxon>metagenomes</taxon>
        <taxon>ecological metagenomes</taxon>
    </lineage>
</organism>